<dbReference type="InterPro" id="IPR058593">
    <property type="entry name" value="ARB_07466-like_C"/>
</dbReference>
<evidence type="ECO:0000256" key="1">
    <source>
        <dbReference type="SAM" id="MobiDB-lite"/>
    </source>
</evidence>
<feature type="signal peptide" evidence="2">
    <location>
        <begin position="1"/>
        <end position="26"/>
    </location>
</feature>
<feature type="region of interest" description="Disordered" evidence="1">
    <location>
        <begin position="29"/>
        <end position="52"/>
    </location>
</feature>
<dbReference type="AlphaFoldDB" id="A0A3N1GK88"/>
<gene>
    <name evidence="4" type="ORF">EDD30_3466</name>
</gene>
<dbReference type="Pfam" id="PF26571">
    <property type="entry name" value="VldE"/>
    <property type="match status" value="1"/>
</dbReference>
<dbReference type="EMBL" id="RJKL01000001">
    <property type="protein sequence ID" value="ROP30608.1"/>
    <property type="molecule type" value="Genomic_DNA"/>
</dbReference>
<comment type="caution">
    <text evidence="4">The sequence shown here is derived from an EMBL/GenBank/DDBJ whole genome shotgun (WGS) entry which is preliminary data.</text>
</comment>
<protein>
    <recommendedName>
        <fullName evidence="3">ARB-07466-like C-terminal domain-containing protein</fullName>
    </recommendedName>
</protein>
<proteinExistence type="predicted"/>
<reference evidence="4 5" key="1">
    <citation type="submission" date="2018-11" db="EMBL/GenBank/DDBJ databases">
        <title>Sequencing the genomes of 1000 actinobacteria strains.</title>
        <authorList>
            <person name="Klenk H.-P."/>
        </authorList>
    </citation>
    <scope>NUCLEOTIDE SEQUENCE [LARGE SCALE GENOMIC DNA]</scope>
    <source>
        <strain evidence="4 5">DSM 43634</strain>
    </source>
</reference>
<feature type="chain" id="PRO_5039230675" description="ARB-07466-like C-terminal domain-containing protein" evidence="2">
    <location>
        <begin position="27"/>
        <end position="351"/>
    </location>
</feature>
<feature type="compositionally biased region" description="Basic and acidic residues" evidence="1">
    <location>
        <begin position="171"/>
        <end position="189"/>
    </location>
</feature>
<evidence type="ECO:0000256" key="2">
    <source>
        <dbReference type="SAM" id="SignalP"/>
    </source>
</evidence>
<organism evidence="4 5">
    <name type="scientific">Couchioplanes caeruleus</name>
    <dbReference type="NCBI Taxonomy" id="56438"/>
    <lineage>
        <taxon>Bacteria</taxon>
        <taxon>Bacillati</taxon>
        <taxon>Actinomycetota</taxon>
        <taxon>Actinomycetes</taxon>
        <taxon>Micromonosporales</taxon>
        <taxon>Micromonosporaceae</taxon>
        <taxon>Couchioplanes</taxon>
    </lineage>
</organism>
<feature type="region of interest" description="Disordered" evidence="1">
    <location>
        <begin position="171"/>
        <end position="234"/>
    </location>
</feature>
<keyword evidence="2" id="KW-0732">Signal</keyword>
<dbReference type="Proteomes" id="UP000271683">
    <property type="component" value="Unassembled WGS sequence"/>
</dbReference>
<feature type="compositionally biased region" description="Gly residues" evidence="1">
    <location>
        <begin position="198"/>
        <end position="207"/>
    </location>
</feature>
<name>A0A3N1GK88_9ACTN</name>
<dbReference type="Gene3D" id="6.10.250.3150">
    <property type="match status" value="1"/>
</dbReference>
<feature type="domain" description="ARB-07466-like C-terminal" evidence="3">
    <location>
        <begin position="235"/>
        <end position="342"/>
    </location>
</feature>
<evidence type="ECO:0000313" key="5">
    <source>
        <dbReference type="Proteomes" id="UP000271683"/>
    </source>
</evidence>
<evidence type="ECO:0000313" key="4">
    <source>
        <dbReference type="EMBL" id="ROP30608.1"/>
    </source>
</evidence>
<accession>A0A3N1GK88</accession>
<evidence type="ECO:0000259" key="3">
    <source>
        <dbReference type="Pfam" id="PF26571"/>
    </source>
</evidence>
<sequence>MRLDPLRRRLAIVLAVMVATSGLALAAPTAAGAAPRPPAAPGDDGDDGEGGSKSLVEQLEAASKGFVEAREALARSKKRQQEAAAKLKAIDAELGPKQSVLDDIAQQSYRTGRLGPMTALLTADSSQGLLDRATTLESVAVKQERALRELQDARAKQARAKLVIDAEVRDQERQNDIMSKRKAQAEKALKTANAAAGGASGPSGGGNSAQAGAAPRNPNGELPDESCSQNDPTTTGCLTPRTLHAMKEAQADGFTRFVSCFRPQGSGEHPLGRACDFASDEDGFGGVATGASRDYGDRLANYFIDNEGRLGVLYVIWFKRIWLPSSGWQPYLRGTGEPNSDHTNHVHLSMR</sequence>